<dbReference type="Gene3D" id="3.30.420.10">
    <property type="entry name" value="Ribonuclease H-like superfamily/Ribonuclease H"/>
    <property type="match status" value="1"/>
</dbReference>
<organism evidence="1 2">
    <name type="scientific">Abeliophyllum distichum</name>
    <dbReference type="NCBI Taxonomy" id="126358"/>
    <lineage>
        <taxon>Eukaryota</taxon>
        <taxon>Viridiplantae</taxon>
        <taxon>Streptophyta</taxon>
        <taxon>Embryophyta</taxon>
        <taxon>Tracheophyta</taxon>
        <taxon>Spermatophyta</taxon>
        <taxon>Magnoliopsida</taxon>
        <taxon>eudicotyledons</taxon>
        <taxon>Gunneridae</taxon>
        <taxon>Pentapetalae</taxon>
        <taxon>asterids</taxon>
        <taxon>lamiids</taxon>
        <taxon>Lamiales</taxon>
        <taxon>Oleaceae</taxon>
        <taxon>Forsythieae</taxon>
        <taxon>Abeliophyllum</taxon>
    </lineage>
</organism>
<comment type="caution">
    <text evidence="1">The sequence shown here is derived from an EMBL/GenBank/DDBJ whole genome shotgun (WGS) entry which is preliminary data.</text>
</comment>
<dbReference type="Proteomes" id="UP001604336">
    <property type="component" value="Unassembled WGS sequence"/>
</dbReference>
<name>A0ABD1SD85_9LAMI</name>
<dbReference type="InterPro" id="IPR036397">
    <property type="entry name" value="RNaseH_sf"/>
</dbReference>
<protein>
    <submittedName>
        <fullName evidence="1">Ribonuclease H</fullName>
    </submittedName>
</protein>
<keyword evidence="2" id="KW-1185">Reference proteome</keyword>
<dbReference type="PANTHER" id="PTHR48475">
    <property type="entry name" value="RIBONUCLEASE H"/>
    <property type="match status" value="1"/>
</dbReference>
<dbReference type="EMBL" id="JBFOLK010000007">
    <property type="protein sequence ID" value="KAL2498641.1"/>
    <property type="molecule type" value="Genomic_DNA"/>
</dbReference>
<sequence>MQNPDASKRLLKWAIDFCQFDNVFKSKASIKWQAFADFMIEFANTPEVEAWPLFSHQREYETLLVGLCLAKEMQVKRLSVRSDFQLVVSQVNGSFTARELAILWLR</sequence>
<dbReference type="AlphaFoldDB" id="A0ABD1SD85"/>
<reference evidence="2" key="1">
    <citation type="submission" date="2024-07" db="EMBL/GenBank/DDBJ databases">
        <title>Two chromosome-level genome assemblies of Korean endemic species Abeliophyllum distichum and Forsythia ovata (Oleaceae).</title>
        <authorList>
            <person name="Jang H."/>
        </authorList>
    </citation>
    <scope>NUCLEOTIDE SEQUENCE [LARGE SCALE GENOMIC DNA]</scope>
</reference>
<accession>A0ABD1SD85</accession>
<gene>
    <name evidence="1" type="ORF">Adt_24191</name>
</gene>
<evidence type="ECO:0000313" key="2">
    <source>
        <dbReference type="Proteomes" id="UP001604336"/>
    </source>
</evidence>
<dbReference type="PANTHER" id="PTHR48475:SF2">
    <property type="entry name" value="RIBONUCLEASE H"/>
    <property type="match status" value="1"/>
</dbReference>
<evidence type="ECO:0000313" key="1">
    <source>
        <dbReference type="EMBL" id="KAL2498641.1"/>
    </source>
</evidence>
<proteinExistence type="predicted"/>